<comment type="caution">
    <text evidence="1">The sequence shown here is derived from an EMBL/GenBank/DDBJ whole genome shotgun (WGS) entry which is preliminary data.</text>
</comment>
<dbReference type="EMBL" id="RYZZ01000030">
    <property type="protein sequence ID" value="RUQ27089.1"/>
    <property type="molecule type" value="Genomic_DNA"/>
</dbReference>
<gene>
    <name evidence="1" type="ORF">ELQ35_17185</name>
</gene>
<protein>
    <submittedName>
        <fullName evidence="1">Uncharacterized protein</fullName>
    </submittedName>
</protein>
<dbReference type="RefSeq" id="WP_126866361.1">
    <property type="nucleotide sequence ID" value="NZ_JAUSTX010000009.1"/>
</dbReference>
<keyword evidence="2" id="KW-1185">Reference proteome</keyword>
<organism evidence="1 2">
    <name type="scientific">Peribacillus cavernae</name>
    <dbReference type="NCBI Taxonomy" id="1674310"/>
    <lineage>
        <taxon>Bacteria</taxon>
        <taxon>Bacillati</taxon>
        <taxon>Bacillota</taxon>
        <taxon>Bacilli</taxon>
        <taxon>Bacillales</taxon>
        <taxon>Bacillaceae</taxon>
        <taxon>Peribacillus</taxon>
    </lineage>
</organism>
<sequence>MIEKVYLKFQIPISNAFVLNKFAASKFAAETGESKSVISQLITRVNTKSSGLRPMTSGDNVVSNIEMGSIWCIKMDAITHVKIMMNTVNTRDSLLMYLK</sequence>
<dbReference type="AlphaFoldDB" id="A0A3S0VFS5"/>
<accession>A0A3S0VFS5</accession>
<dbReference type="Proteomes" id="UP000267430">
    <property type="component" value="Unassembled WGS sequence"/>
</dbReference>
<evidence type="ECO:0000313" key="1">
    <source>
        <dbReference type="EMBL" id="RUQ27089.1"/>
    </source>
</evidence>
<name>A0A3S0VFS5_9BACI</name>
<reference evidence="1 2" key="1">
    <citation type="submission" date="2018-12" db="EMBL/GenBank/DDBJ databases">
        <title>Bacillus chawlae sp. nov., Bacillus glennii sp. nov., and Bacillus saganii sp. nov. Isolated from the Vehicle Assembly Building at Kennedy Space Center where the Viking Spacecraft were Assembled.</title>
        <authorList>
            <person name="Seuylemezian A."/>
            <person name="Vaishampayan P."/>
        </authorList>
    </citation>
    <scope>NUCLEOTIDE SEQUENCE [LARGE SCALE GENOMIC DNA]</scope>
    <source>
        <strain evidence="1 2">L5</strain>
    </source>
</reference>
<proteinExistence type="predicted"/>
<evidence type="ECO:0000313" key="2">
    <source>
        <dbReference type="Proteomes" id="UP000267430"/>
    </source>
</evidence>